<feature type="compositionally biased region" description="Basic and acidic residues" evidence="1">
    <location>
        <begin position="158"/>
        <end position="173"/>
    </location>
</feature>
<proteinExistence type="predicted"/>
<dbReference type="Proteomes" id="UP000266841">
    <property type="component" value="Unassembled WGS sequence"/>
</dbReference>
<feature type="compositionally biased region" description="Basic and acidic residues" evidence="1">
    <location>
        <begin position="312"/>
        <end position="339"/>
    </location>
</feature>
<feature type="region of interest" description="Disordered" evidence="1">
    <location>
        <begin position="467"/>
        <end position="512"/>
    </location>
</feature>
<evidence type="ECO:0000256" key="1">
    <source>
        <dbReference type="SAM" id="MobiDB-lite"/>
    </source>
</evidence>
<evidence type="ECO:0000313" key="3">
    <source>
        <dbReference type="Proteomes" id="UP000266841"/>
    </source>
</evidence>
<accession>K0T6M5</accession>
<feature type="compositionally biased region" description="Basic and acidic residues" evidence="1">
    <location>
        <begin position="469"/>
        <end position="485"/>
    </location>
</feature>
<dbReference type="EMBL" id="AGNL01004603">
    <property type="protein sequence ID" value="EJK73315.1"/>
    <property type="molecule type" value="Genomic_DNA"/>
</dbReference>
<feature type="compositionally biased region" description="Basic and acidic residues" evidence="1">
    <location>
        <begin position="494"/>
        <end position="512"/>
    </location>
</feature>
<feature type="region of interest" description="Disordered" evidence="1">
    <location>
        <begin position="408"/>
        <end position="439"/>
    </location>
</feature>
<name>K0T6M5_THAOC</name>
<reference evidence="2 3" key="1">
    <citation type="journal article" date="2012" name="Genome Biol.">
        <title>Genome and low-iron response of an oceanic diatom adapted to chronic iron limitation.</title>
        <authorList>
            <person name="Lommer M."/>
            <person name="Specht M."/>
            <person name="Roy A.S."/>
            <person name="Kraemer L."/>
            <person name="Andreson R."/>
            <person name="Gutowska M.A."/>
            <person name="Wolf J."/>
            <person name="Bergner S.V."/>
            <person name="Schilhabel M.B."/>
            <person name="Klostermeier U.C."/>
            <person name="Beiko R.G."/>
            <person name="Rosenstiel P."/>
            <person name="Hippler M."/>
            <person name="Laroche J."/>
        </authorList>
    </citation>
    <scope>NUCLEOTIDE SEQUENCE [LARGE SCALE GENOMIC DNA]</scope>
    <source>
        <strain evidence="2 3">CCMP1005</strain>
    </source>
</reference>
<feature type="compositionally biased region" description="Low complexity" evidence="1">
    <location>
        <begin position="109"/>
        <end position="129"/>
    </location>
</feature>
<keyword evidence="3" id="KW-1185">Reference proteome</keyword>
<feature type="region of interest" description="Disordered" evidence="1">
    <location>
        <begin position="108"/>
        <end position="190"/>
    </location>
</feature>
<sequence>PSETMKRPEASSATGGVGGGEGDAPFQSHGTARRRQPVFYQPTDIGGENDGGNVGHGDDDGVVRIRDDDDLEKLLDDTFLCNGIATRLRHVADYPLARDREEAVAWFEGSSSPASTSMAPSAGAAGGDSQLRPQQSMPKEDGERNSFGRRRNTQRLGGRRDEGNPNDRSNYTERDDEVVDIEDGGTYSSYGTTQVNVLTLKEVRPPPSAMADAMEENDPFGQFGPLLGAAGMMNPFGSLFGGFFGHGVDPWSGLEDGEESDGRNGRRSPPANPWAAMGGGSRSVSSSTRTAMDRNGKRISTTVTKTTTVDSEGNRRVETETTVRHLDDGGRVERSRVVEEDGNAAKTRRTEEPKTSARSSGLAAAKRLAAQPVEGEGEARRGDETAAADEGPAEVTMIATDCIFGLSISDVPSSDPDMPQNTTSRQQGSKQKSSGSEAGWRQTEYTFRLGRFFPPFMVVGKYYDDPVEDERRRREGKREYDEMREGKRKSRWGKSAERLDDGPRRDDERSVGKISDERLTAAASGTEYYLQRLYVQMNKNLDAMVNIGGAMMTPEFAGKVSTAGGKIAQGMVPAAERAVRLVGDVVKMWVDWDGWGGGDDDAGR</sequence>
<feature type="compositionally biased region" description="Acidic residues" evidence="1">
    <location>
        <begin position="174"/>
        <end position="183"/>
    </location>
</feature>
<feature type="compositionally biased region" description="Low complexity" evidence="1">
    <location>
        <begin position="426"/>
        <end position="436"/>
    </location>
</feature>
<gene>
    <name evidence="2" type="ORF">THAOC_05064</name>
</gene>
<comment type="caution">
    <text evidence="2">The sequence shown here is derived from an EMBL/GenBank/DDBJ whole genome shotgun (WGS) entry which is preliminary data.</text>
</comment>
<feature type="non-terminal residue" evidence="2">
    <location>
        <position position="1"/>
    </location>
</feature>
<protein>
    <submittedName>
        <fullName evidence="2">Uncharacterized protein</fullName>
    </submittedName>
</protein>
<feature type="region of interest" description="Disordered" evidence="1">
    <location>
        <begin position="251"/>
        <end position="393"/>
    </location>
</feature>
<feature type="region of interest" description="Disordered" evidence="1">
    <location>
        <begin position="1"/>
        <end position="61"/>
    </location>
</feature>
<evidence type="ECO:0000313" key="2">
    <source>
        <dbReference type="EMBL" id="EJK73315.1"/>
    </source>
</evidence>
<dbReference type="AlphaFoldDB" id="K0T6M5"/>
<organism evidence="2 3">
    <name type="scientific">Thalassiosira oceanica</name>
    <name type="common">Marine diatom</name>
    <dbReference type="NCBI Taxonomy" id="159749"/>
    <lineage>
        <taxon>Eukaryota</taxon>
        <taxon>Sar</taxon>
        <taxon>Stramenopiles</taxon>
        <taxon>Ochrophyta</taxon>
        <taxon>Bacillariophyta</taxon>
        <taxon>Coscinodiscophyceae</taxon>
        <taxon>Thalassiosirophycidae</taxon>
        <taxon>Thalassiosirales</taxon>
        <taxon>Thalassiosiraceae</taxon>
        <taxon>Thalassiosira</taxon>
    </lineage>
</organism>